<reference evidence="1 2" key="1">
    <citation type="submission" date="2024-01" db="EMBL/GenBank/DDBJ databases">
        <title>A draft genome for a cacao thread blight-causing isolate of Paramarasmius palmivorus.</title>
        <authorList>
            <person name="Baruah I.K."/>
            <person name="Bukari Y."/>
            <person name="Amoako-Attah I."/>
            <person name="Meinhardt L.W."/>
            <person name="Bailey B.A."/>
            <person name="Cohen S.P."/>
        </authorList>
    </citation>
    <scope>NUCLEOTIDE SEQUENCE [LARGE SCALE GENOMIC DNA]</scope>
    <source>
        <strain evidence="1 2">GH-12</strain>
    </source>
</reference>
<dbReference type="EMBL" id="JAYKXP010000047">
    <property type="protein sequence ID" value="KAK7037438.1"/>
    <property type="molecule type" value="Genomic_DNA"/>
</dbReference>
<proteinExistence type="predicted"/>
<dbReference type="Proteomes" id="UP001383192">
    <property type="component" value="Unassembled WGS sequence"/>
</dbReference>
<keyword evidence="2" id="KW-1185">Reference proteome</keyword>
<evidence type="ECO:0000313" key="1">
    <source>
        <dbReference type="EMBL" id="KAK7037438.1"/>
    </source>
</evidence>
<evidence type="ECO:0008006" key="3">
    <source>
        <dbReference type="Google" id="ProtNLM"/>
    </source>
</evidence>
<sequence>MVNKKGTNQWGLKIYPPQDVLRETLTRYASMGMNTQEKLRNLQKDHSLSISDRKLRSLEKELQIATVRRNPLPKEHLMQAIIDEVDKDLAQRNSANYVKDQLRLRNIMVKRDDVRKIMKQYHPEGFEKRFPGGKKAKIPRTPLTAMGPFHEVSSDGHEKLGSLALDMYDLALPIYGWKDKWTDMILKADVVPDCRSMGAIGHLYLDLLEAYGACGLQHTTDKGSEIGWIHSFQISVRDLLAPQISMDAFPAHVALKSTNHTVIESLWRWLREKKGISIKEHILRGKNEHIYRPQILYHRDLFYWIFPKLVQAELDEFVLWWNNHRVRAQPNKNIIRKTVSQ</sequence>
<gene>
    <name evidence="1" type="ORF">VNI00_011189</name>
</gene>
<protein>
    <recommendedName>
        <fullName evidence="3">Transposase</fullName>
    </recommendedName>
</protein>
<comment type="caution">
    <text evidence="1">The sequence shown here is derived from an EMBL/GenBank/DDBJ whole genome shotgun (WGS) entry which is preliminary data.</text>
</comment>
<dbReference type="PANTHER" id="PTHR46177:SF1">
    <property type="entry name" value="INTEGRASE CATALYTIC DOMAIN-CONTAINING PROTEIN"/>
    <property type="match status" value="1"/>
</dbReference>
<dbReference type="PANTHER" id="PTHR46177">
    <property type="entry name" value="INTEGRASE CATALYTIC DOMAIN-CONTAINING PROTEIN"/>
    <property type="match status" value="1"/>
</dbReference>
<dbReference type="AlphaFoldDB" id="A0AAW0CGR4"/>
<organism evidence="1 2">
    <name type="scientific">Paramarasmius palmivorus</name>
    <dbReference type="NCBI Taxonomy" id="297713"/>
    <lineage>
        <taxon>Eukaryota</taxon>
        <taxon>Fungi</taxon>
        <taxon>Dikarya</taxon>
        <taxon>Basidiomycota</taxon>
        <taxon>Agaricomycotina</taxon>
        <taxon>Agaricomycetes</taxon>
        <taxon>Agaricomycetidae</taxon>
        <taxon>Agaricales</taxon>
        <taxon>Marasmiineae</taxon>
        <taxon>Marasmiaceae</taxon>
        <taxon>Paramarasmius</taxon>
    </lineage>
</organism>
<evidence type="ECO:0000313" key="2">
    <source>
        <dbReference type="Proteomes" id="UP001383192"/>
    </source>
</evidence>
<accession>A0AAW0CGR4</accession>
<name>A0AAW0CGR4_9AGAR</name>